<proteinExistence type="predicted"/>
<sequence>SSTAKPPFPYGAANDGNQSQLWKQDHQIADQSIHPPQQFRNMYNSHNSLIRQHQLLVTQLKSSLAVLIFKIMLLVSNSKELFHPDTCLILWHLLNVDR</sequence>
<organism evidence="1 2">
    <name type="scientific">Trifolium subterraneum</name>
    <name type="common">Subterranean clover</name>
    <dbReference type="NCBI Taxonomy" id="3900"/>
    <lineage>
        <taxon>Eukaryota</taxon>
        <taxon>Viridiplantae</taxon>
        <taxon>Streptophyta</taxon>
        <taxon>Embryophyta</taxon>
        <taxon>Tracheophyta</taxon>
        <taxon>Spermatophyta</taxon>
        <taxon>Magnoliopsida</taxon>
        <taxon>eudicotyledons</taxon>
        <taxon>Gunneridae</taxon>
        <taxon>Pentapetalae</taxon>
        <taxon>rosids</taxon>
        <taxon>fabids</taxon>
        <taxon>Fabales</taxon>
        <taxon>Fabaceae</taxon>
        <taxon>Papilionoideae</taxon>
        <taxon>50 kb inversion clade</taxon>
        <taxon>NPAAA clade</taxon>
        <taxon>Hologalegina</taxon>
        <taxon>IRL clade</taxon>
        <taxon>Trifolieae</taxon>
        <taxon>Trifolium</taxon>
    </lineage>
</organism>
<keyword evidence="2" id="KW-1185">Reference proteome</keyword>
<dbReference type="EMBL" id="DF976413">
    <property type="protein sequence ID" value="GAU51954.1"/>
    <property type="molecule type" value="Genomic_DNA"/>
</dbReference>
<evidence type="ECO:0000313" key="2">
    <source>
        <dbReference type="Proteomes" id="UP000242715"/>
    </source>
</evidence>
<protein>
    <submittedName>
        <fullName evidence="1">Uncharacterized protein</fullName>
    </submittedName>
</protein>
<dbReference type="Proteomes" id="UP000242715">
    <property type="component" value="Unassembled WGS sequence"/>
</dbReference>
<gene>
    <name evidence="1" type="ORF">TSUD_417380</name>
</gene>
<feature type="non-terminal residue" evidence="1">
    <location>
        <position position="1"/>
    </location>
</feature>
<name>A0A2Z6P6E4_TRISU</name>
<accession>A0A2Z6P6E4</accession>
<evidence type="ECO:0000313" key="1">
    <source>
        <dbReference type="EMBL" id="GAU51954.1"/>
    </source>
</evidence>
<reference evidence="2" key="1">
    <citation type="journal article" date="2017" name="Front. Plant Sci.">
        <title>Climate Clever Clovers: New Paradigm to Reduce the Environmental Footprint of Ruminants by Breeding Low Methanogenic Forages Utilizing Haplotype Variation.</title>
        <authorList>
            <person name="Kaur P."/>
            <person name="Appels R."/>
            <person name="Bayer P.E."/>
            <person name="Keeble-Gagnere G."/>
            <person name="Wang J."/>
            <person name="Hirakawa H."/>
            <person name="Shirasawa K."/>
            <person name="Vercoe P."/>
            <person name="Stefanova K."/>
            <person name="Durmic Z."/>
            <person name="Nichols P."/>
            <person name="Revell C."/>
            <person name="Isobe S.N."/>
            <person name="Edwards D."/>
            <person name="Erskine W."/>
        </authorList>
    </citation>
    <scope>NUCLEOTIDE SEQUENCE [LARGE SCALE GENOMIC DNA]</scope>
    <source>
        <strain evidence="2">cv. Daliak</strain>
    </source>
</reference>
<dbReference type="AlphaFoldDB" id="A0A2Z6P6E4"/>